<accession>A0A212K7L3</accession>
<dbReference type="Gene3D" id="2.10.109.10">
    <property type="entry name" value="Umud Fragment, subunit A"/>
    <property type="match status" value="1"/>
</dbReference>
<proteinExistence type="inferred from homology"/>
<gene>
    <name evidence="7" type="ORF">KL86DPRO_30066</name>
</gene>
<dbReference type="Pfam" id="PF10502">
    <property type="entry name" value="Peptidase_S26"/>
    <property type="match status" value="1"/>
</dbReference>
<dbReference type="InterPro" id="IPR036286">
    <property type="entry name" value="LexA/Signal_pep-like_sf"/>
</dbReference>
<evidence type="ECO:0000256" key="2">
    <source>
        <dbReference type="ARBA" id="ARBA00005849"/>
    </source>
</evidence>
<keyword evidence="5" id="KW-0184">Conjugation</keyword>
<dbReference type="AlphaFoldDB" id="A0A212K7L3"/>
<keyword evidence="3" id="KW-0732">Signal</keyword>
<evidence type="ECO:0000256" key="5">
    <source>
        <dbReference type="ARBA" id="ARBA00022971"/>
    </source>
</evidence>
<name>A0A212K7L3_9DELT</name>
<sequence>MNAILWNSRVLGWLFVGLCLLLTGLLTHASGLRINPTPSLPKGIYRLAPEHGSVDLAKGDLVSFCLRGEFASLAKERGYLRAGSCESGLRPLLKRLAGLPGEHIDAAALAIRTVDSQGQPMPSVLRSGVIPTGMALVLADHEGSFDSRYFGLVPLESLQRVEPVFVFNPNHTKE</sequence>
<evidence type="ECO:0000256" key="3">
    <source>
        <dbReference type="ARBA" id="ARBA00022729"/>
    </source>
</evidence>
<feature type="domain" description="Peptidase S26" evidence="6">
    <location>
        <begin position="18"/>
        <end position="158"/>
    </location>
</feature>
<organism evidence="7">
    <name type="scientific">uncultured delta proteobacterium</name>
    <dbReference type="NCBI Taxonomy" id="34034"/>
    <lineage>
        <taxon>Bacteria</taxon>
        <taxon>Deltaproteobacteria</taxon>
        <taxon>environmental samples</taxon>
    </lineage>
</organism>
<reference evidence="7" key="1">
    <citation type="submission" date="2016-04" db="EMBL/GenBank/DDBJ databases">
        <authorList>
            <person name="Evans L.H."/>
            <person name="Alamgir A."/>
            <person name="Owens N."/>
            <person name="Weber N.D."/>
            <person name="Virtaneva K."/>
            <person name="Barbian K."/>
            <person name="Babar A."/>
            <person name="Rosenke K."/>
        </authorList>
    </citation>
    <scope>NUCLEOTIDE SEQUENCE</scope>
    <source>
        <strain evidence="7">86</strain>
    </source>
</reference>
<dbReference type="GO" id="GO:0042597">
    <property type="term" value="C:periplasmic space"/>
    <property type="evidence" value="ECO:0007669"/>
    <property type="project" value="UniProtKB-SubCell"/>
</dbReference>
<dbReference type="EMBL" id="FLUQ01000003">
    <property type="protein sequence ID" value="SBW07495.1"/>
    <property type="molecule type" value="Genomic_DNA"/>
</dbReference>
<comment type="similarity">
    <text evidence="2">Belongs to the peptidase S26C family.</text>
</comment>
<dbReference type="GO" id="GO:0004252">
    <property type="term" value="F:serine-type endopeptidase activity"/>
    <property type="evidence" value="ECO:0007669"/>
    <property type="project" value="InterPro"/>
</dbReference>
<evidence type="ECO:0000256" key="1">
    <source>
        <dbReference type="ARBA" id="ARBA00004418"/>
    </source>
</evidence>
<dbReference type="InterPro" id="IPR014139">
    <property type="entry name" value="Peptidase_S26C_TraF"/>
</dbReference>
<evidence type="ECO:0000256" key="4">
    <source>
        <dbReference type="ARBA" id="ARBA00022764"/>
    </source>
</evidence>
<evidence type="ECO:0000313" key="7">
    <source>
        <dbReference type="EMBL" id="SBW07495.1"/>
    </source>
</evidence>
<dbReference type="SUPFAM" id="SSF51306">
    <property type="entry name" value="LexA/Signal peptidase"/>
    <property type="match status" value="1"/>
</dbReference>
<keyword evidence="4" id="KW-0574">Periplasm</keyword>
<comment type="subcellular location">
    <subcellularLocation>
        <location evidence="1">Periplasm</location>
    </subcellularLocation>
</comment>
<dbReference type="GO" id="GO:0006465">
    <property type="term" value="P:signal peptide processing"/>
    <property type="evidence" value="ECO:0007669"/>
    <property type="project" value="InterPro"/>
</dbReference>
<protein>
    <submittedName>
        <fullName evidence="7">Conjugative transfer signal peptidase TraF</fullName>
    </submittedName>
</protein>
<dbReference type="NCBIfam" id="TIGR02771">
    <property type="entry name" value="TraF_Ti"/>
    <property type="match status" value="1"/>
</dbReference>
<evidence type="ECO:0000259" key="6">
    <source>
        <dbReference type="Pfam" id="PF10502"/>
    </source>
</evidence>
<dbReference type="InterPro" id="IPR019533">
    <property type="entry name" value="Peptidase_S26"/>
</dbReference>